<dbReference type="PANTHER" id="PTHR24637">
    <property type="entry name" value="COLLAGEN"/>
    <property type="match status" value="1"/>
</dbReference>
<protein>
    <submittedName>
        <fullName evidence="2">Collagen-like protein</fullName>
    </submittedName>
</protein>
<dbReference type="PANTHER" id="PTHR24637:SF421">
    <property type="entry name" value="CUTICLE COLLAGEN DPY-2"/>
    <property type="match status" value="1"/>
</dbReference>
<feature type="region of interest" description="Disordered" evidence="1">
    <location>
        <begin position="24"/>
        <end position="111"/>
    </location>
</feature>
<dbReference type="AlphaFoldDB" id="A0A926EC92"/>
<organism evidence="2 3">
    <name type="scientific">Zongyangia hominis</name>
    <dbReference type="NCBI Taxonomy" id="2763677"/>
    <lineage>
        <taxon>Bacteria</taxon>
        <taxon>Bacillati</taxon>
        <taxon>Bacillota</taxon>
        <taxon>Clostridia</taxon>
        <taxon>Eubacteriales</taxon>
        <taxon>Oscillospiraceae</taxon>
        <taxon>Zongyangia</taxon>
    </lineage>
</organism>
<evidence type="ECO:0000313" key="3">
    <source>
        <dbReference type="Proteomes" id="UP000660861"/>
    </source>
</evidence>
<evidence type="ECO:0000256" key="1">
    <source>
        <dbReference type="SAM" id="MobiDB-lite"/>
    </source>
</evidence>
<dbReference type="Pfam" id="PF01391">
    <property type="entry name" value="Collagen"/>
    <property type="match status" value="1"/>
</dbReference>
<reference evidence="2" key="1">
    <citation type="submission" date="2020-08" db="EMBL/GenBank/DDBJ databases">
        <title>Genome public.</title>
        <authorList>
            <person name="Liu C."/>
            <person name="Sun Q."/>
        </authorList>
    </citation>
    <scope>NUCLEOTIDE SEQUENCE</scope>
    <source>
        <strain evidence="2">NSJ-54</strain>
    </source>
</reference>
<comment type="caution">
    <text evidence="2">The sequence shown here is derived from an EMBL/GenBank/DDBJ whole genome shotgun (WGS) entry which is preliminary data.</text>
</comment>
<dbReference type="InterPro" id="IPR008160">
    <property type="entry name" value="Collagen"/>
</dbReference>
<keyword evidence="2" id="KW-0176">Collagen</keyword>
<sequence>MLLNDHISHCRPCQCCPPGPTGIGPTGPTGPTGATGAVGPQGPQGVQGAEGPRGATGATGPVGPQGIPGAEGPRGATGATGPVGPQGIPGAEGQPGPTGPTGATGATGPTGMTGPGVSGLATYINAGLIAKGEPIDLFELNNYAPSIIQQQGASSVSLRAGYFYLMSYTFFSATSAESYIQVINRVNGVIHPYFTSKIPTTAAGGLSSTAQSTTAIAVTAEPYVIDFVTSSPSDLRGADFHLTIMAFAIDTGD</sequence>
<feature type="compositionally biased region" description="Low complexity" evidence="1">
    <location>
        <begin position="89"/>
        <end position="110"/>
    </location>
</feature>
<dbReference type="Proteomes" id="UP000660861">
    <property type="component" value="Unassembled WGS sequence"/>
</dbReference>
<feature type="compositionally biased region" description="Low complexity" evidence="1">
    <location>
        <begin position="29"/>
        <end position="52"/>
    </location>
</feature>
<name>A0A926EC92_9FIRM</name>
<gene>
    <name evidence="2" type="ORF">H8709_01970</name>
</gene>
<accession>A0A926EC92</accession>
<keyword evidence="3" id="KW-1185">Reference proteome</keyword>
<dbReference type="EMBL" id="JACRTC010000001">
    <property type="protein sequence ID" value="MBC8569589.1"/>
    <property type="molecule type" value="Genomic_DNA"/>
</dbReference>
<evidence type="ECO:0000313" key="2">
    <source>
        <dbReference type="EMBL" id="MBC8569589.1"/>
    </source>
</evidence>
<proteinExistence type="predicted"/>